<dbReference type="EMBL" id="JAODOP010000004">
    <property type="protein sequence ID" value="MEF3834127.1"/>
    <property type="molecule type" value="Genomic_DNA"/>
</dbReference>
<proteinExistence type="predicted"/>
<comment type="caution">
    <text evidence="2">The sequence shown here is derived from an EMBL/GenBank/DDBJ whole genome shotgun (WGS) entry which is preliminary data.</text>
</comment>
<dbReference type="Gene3D" id="1.25.40.390">
    <property type="match status" value="2"/>
</dbReference>
<dbReference type="Pfam" id="PF14322">
    <property type="entry name" value="SusD-like_3"/>
    <property type="match status" value="1"/>
</dbReference>
<dbReference type="Proteomes" id="UP001337305">
    <property type="component" value="Unassembled WGS sequence"/>
</dbReference>
<reference evidence="2 3" key="1">
    <citation type="submission" date="2022-09" db="EMBL/GenBank/DDBJ databases">
        <title>Genome sequencing of Flavivirga sp. MEBiC05379.</title>
        <authorList>
            <person name="Oh H.-M."/>
            <person name="Kwon K.K."/>
            <person name="Park M.J."/>
            <person name="Yang S.-H."/>
        </authorList>
    </citation>
    <scope>NUCLEOTIDE SEQUENCE [LARGE SCALE GENOMIC DNA]</scope>
    <source>
        <strain evidence="2 3">MEBiC05379</strain>
    </source>
</reference>
<sequence>MKKIFNIYVFSILITFTSCDDYLDVEPIGLVVPENVEHFDLLLNGERNIVFTSDQDDLVISANDFVPGTFSFGNLDDPSNQTLQLFSWNSDLYTDSDPKQIWSLPYANIYTFNSVANSVENASLVPTYVEGDKVRIKAEAQTQRAFEYWMLVNSFAKQYDASTAASDLGVPLVTTADVSQTTPQRSTVQEIYDFILKDLEEAVVNLSSEPVNLARPSKGAAYAMLSRVKLYMGAYAEAITYADLALAENSFIADYTVGIDDLEDENYMRKMMGVGLGYRGGPLTSSLVNIFDATDARLTELTRDNFNGDGTTIITSIFTQRVTIWPTVPEVHLIKAECNVRLNNDSAAIDDLNTVRVKRIPAYTNLTDADFVSNAELLAFTLEEKRRETFRMNLRWFELKRLNLEPATATTLVHTLPDGVTSFTLTPGANNWVFPIPQQVLNFADLEQNPRD</sequence>
<accession>A0ABU7XTR1</accession>
<evidence type="ECO:0000313" key="2">
    <source>
        <dbReference type="EMBL" id="MEF3834127.1"/>
    </source>
</evidence>
<evidence type="ECO:0000313" key="3">
    <source>
        <dbReference type="Proteomes" id="UP001337305"/>
    </source>
</evidence>
<feature type="domain" description="SusD-like N-terminal" evidence="1">
    <location>
        <begin position="92"/>
        <end position="230"/>
    </location>
</feature>
<dbReference type="SUPFAM" id="SSF48452">
    <property type="entry name" value="TPR-like"/>
    <property type="match status" value="1"/>
</dbReference>
<dbReference type="InterPro" id="IPR011990">
    <property type="entry name" value="TPR-like_helical_dom_sf"/>
</dbReference>
<dbReference type="RefSeq" id="WP_303306461.1">
    <property type="nucleotide sequence ID" value="NZ_JAODOP010000004.1"/>
</dbReference>
<name>A0ABU7XTR1_9FLAO</name>
<dbReference type="PROSITE" id="PS51257">
    <property type="entry name" value="PROKAR_LIPOPROTEIN"/>
    <property type="match status" value="1"/>
</dbReference>
<keyword evidence="3" id="KW-1185">Reference proteome</keyword>
<gene>
    <name evidence="2" type="ORF">N1F79_13395</name>
</gene>
<evidence type="ECO:0000259" key="1">
    <source>
        <dbReference type="Pfam" id="PF14322"/>
    </source>
</evidence>
<protein>
    <submittedName>
        <fullName evidence="2">RagB/SusD family nutrient uptake outer membrane protein</fullName>
    </submittedName>
</protein>
<dbReference type="InterPro" id="IPR033985">
    <property type="entry name" value="SusD-like_N"/>
</dbReference>
<organism evidence="2 3">
    <name type="scientific">Flavivirga spongiicola</name>
    <dbReference type="NCBI Taxonomy" id="421621"/>
    <lineage>
        <taxon>Bacteria</taxon>
        <taxon>Pseudomonadati</taxon>
        <taxon>Bacteroidota</taxon>
        <taxon>Flavobacteriia</taxon>
        <taxon>Flavobacteriales</taxon>
        <taxon>Flavobacteriaceae</taxon>
        <taxon>Flavivirga</taxon>
    </lineage>
</organism>